<keyword evidence="2" id="KW-1185">Reference proteome</keyword>
<reference evidence="1" key="1">
    <citation type="journal article" date="2021" name="New Phytol.">
        <title>Evolutionary innovations through gain and loss of genes in the ectomycorrhizal Boletales.</title>
        <authorList>
            <person name="Wu G."/>
            <person name="Miyauchi S."/>
            <person name="Morin E."/>
            <person name="Kuo A."/>
            <person name="Drula E."/>
            <person name="Varga T."/>
            <person name="Kohler A."/>
            <person name="Feng B."/>
            <person name="Cao Y."/>
            <person name="Lipzen A."/>
            <person name="Daum C."/>
            <person name="Hundley H."/>
            <person name="Pangilinan J."/>
            <person name="Johnson J."/>
            <person name="Barry K."/>
            <person name="LaButti K."/>
            <person name="Ng V."/>
            <person name="Ahrendt S."/>
            <person name="Min B."/>
            <person name="Choi I.G."/>
            <person name="Park H."/>
            <person name="Plett J.M."/>
            <person name="Magnuson J."/>
            <person name="Spatafora J.W."/>
            <person name="Nagy L.G."/>
            <person name="Henrissat B."/>
            <person name="Grigoriev I.V."/>
            <person name="Yang Z.L."/>
            <person name="Xu J."/>
            <person name="Martin F.M."/>
        </authorList>
    </citation>
    <scope>NUCLEOTIDE SEQUENCE</scope>
    <source>
        <strain evidence="1">ATCC 28755</strain>
    </source>
</reference>
<comment type="caution">
    <text evidence="1">The sequence shown here is derived from an EMBL/GenBank/DDBJ whole genome shotgun (WGS) entry which is preliminary data.</text>
</comment>
<gene>
    <name evidence="1" type="ORF">BJ138DRAFT_1179940</name>
</gene>
<name>A0ACB8AC89_9AGAM</name>
<protein>
    <submittedName>
        <fullName evidence="1">Uncharacterized protein</fullName>
    </submittedName>
</protein>
<accession>A0ACB8AC89</accession>
<proteinExistence type="predicted"/>
<dbReference type="EMBL" id="MU267696">
    <property type="protein sequence ID" value="KAH7910917.1"/>
    <property type="molecule type" value="Genomic_DNA"/>
</dbReference>
<dbReference type="Proteomes" id="UP000790377">
    <property type="component" value="Unassembled WGS sequence"/>
</dbReference>
<organism evidence="1 2">
    <name type="scientific">Hygrophoropsis aurantiaca</name>
    <dbReference type="NCBI Taxonomy" id="72124"/>
    <lineage>
        <taxon>Eukaryota</taxon>
        <taxon>Fungi</taxon>
        <taxon>Dikarya</taxon>
        <taxon>Basidiomycota</taxon>
        <taxon>Agaricomycotina</taxon>
        <taxon>Agaricomycetes</taxon>
        <taxon>Agaricomycetidae</taxon>
        <taxon>Boletales</taxon>
        <taxon>Coniophorineae</taxon>
        <taxon>Hygrophoropsidaceae</taxon>
        <taxon>Hygrophoropsis</taxon>
    </lineage>
</organism>
<sequence>MSGADDCIGGICGGCCLILGSALTTWCNLHAFGSDTSCWGQGCCNSCFKKSFDEDNFDEQMKKEMERTRQDPPPQPVDTQPVSQSMSPQGIQHQDEPPREVPQGTNGTLGNRSD</sequence>
<evidence type="ECO:0000313" key="1">
    <source>
        <dbReference type="EMBL" id="KAH7910917.1"/>
    </source>
</evidence>
<evidence type="ECO:0000313" key="2">
    <source>
        <dbReference type="Proteomes" id="UP000790377"/>
    </source>
</evidence>